<organism evidence="2 3">
    <name type="scientific">Candidatus Eisenbergiella merdavium</name>
    <dbReference type="NCBI Taxonomy" id="2838551"/>
    <lineage>
        <taxon>Bacteria</taxon>
        <taxon>Bacillati</taxon>
        <taxon>Bacillota</taxon>
        <taxon>Clostridia</taxon>
        <taxon>Lachnospirales</taxon>
        <taxon>Lachnospiraceae</taxon>
        <taxon>Eisenbergiella</taxon>
    </lineage>
</organism>
<dbReference type="Pfam" id="PF04488">
    <property type="entry name" value="Gly_transf_sug"/>
    <property type="match status" value="1"/>
</dbReference>
<dbReference type="SUPFAM" id="SSF53448">
    <property type="entry name" value="Nucleotide-diphospho-sugar transferases"/>
    <property type="match status" value="1"/>
</dbReference>
<reference evidence="2" key="1">
    <citation type="journal article" date="2021" name="PeerJ">
        <title>Extensive microbial diversity within the chicken gut microbiome revealed by metagenomics and culture.</title>
        <authorList>
            <person name="Gilroy R."/>
            <person name="Ravi A."/>
            <person name="Getino M."/>
            <person name="Pursley I."/>
            <person name="Horton D.L."/>
            <person name="Alikhan N.F."/>
            <person name="Baker D."/>
            <person name="Gharbi K."/>
            <person name="Hall N."/>
            <person name="Watson M."/>
            <person name="Adriaenssens E.M."/>
            <person name="Foster-Nyarko E."/>
            <person name="Jarju S."/>
            <person name="Secka A."/>
            <person name="Antonio M."/>
            <person name="Oren A."/>
            <person name="Chaudhuri R.R."/>
            <person name="La Ragione R."/>
            <person name="Hildebrand F."/>
            <person name="Pallen M.J."/>
        </authorList>
    </citation>
    <scope>NUCLEOTIDE SEQUENCE</scope>
    <source>
        <strain evidence="2">USAMLcec2-132</strain>
    </source>
</reference>
<dbReference type="Gene3D" id="3.90.550.20">
    <property type="match status" value="1"/>
</dbReference>
<dbReference type="Proteomes" id="UP000823891">
    <property type="component" value="Unassembled WGS sequence"/>
</dbReference>
<evidence type="ECO:0000256" key="1">
    <source>
        <dbReference type="ARBA" id="ARBA00022679"/>
    </source>
</evidence>
<accession>A0A9D2SSK4</accession>
<dbReference type="GO" id="GO:0051999">
    <property type="term" value="P:mannosyl-inositol phosphorylceramide biosynthetic process"/>
    <property type="evidence" value="ECO:0007669"/>
    <property type="project" value="TreeGrafter"/>
</dbReference>
<proteinExistence type="predicted"/>
<dbReference type="GO" id="GO:0016020">
    <property type="term" value="C:membrane"/>
    <property type="evidence" value="ECO:0007669"/>
    <property type="project" value="GOC"/>
</dbReference>
<dbReference type="PANTHER" id="PTHR32385:SF15">
    <property type="entry name" value="INOSITOL PHOSPHOCERAMIDE MANNOSYLTRANSFERASE 1"/>
    <property type="match status" value="1"/>
</dbReference>
<reference evidence="2" key="2">
    <citation type="submission" date="2021-04" db="EMBL/GenBank/DDBJ databases">
        <authorList>
            <person name="Gilroy R."/>
        </authorList>
    </citation>
    <scope>NUCLEOTIDE SEQUENCE</scope>
    <source>
        <strain evidence="2">USAMLcec2-132</strain>
    </source>
</reference>
<dbReference type="GO" id="GO:0000030">
    <property type="term" value="F:mannosyltransferase activity"/>
    <property type="evidence" value="ECO:0007669"/>
    <property type="project" value="TreeGrafter"/>
</dbReference>
<dbReference type="PANTHER" id="PTHR32385">
    <property type="entry name" value="MANNOSYL PHOSPHORYLINOSITOL CERAMIDE SYNTHASE"/>
    <property type="match status" value="1"/>
</dbReference>
<protein>
    <submittedName>
        <fullName evidence="2">Glycosyl transferase</fullName>
    </submittedName>
</protein>
<keyword evidence="1 2" id="KW-0808">Transferase</keyword>
<dbReference type="InterPro" id="IPR029044">
    <property type="entry name" value="Nucleotide-diphossugar_trans"/>
</dbReference>
<name>A0A9D2SSK4_9FIRM</name>
<gene>
    <name evidence="2" type="ORF">H9761_18400</name>
</gene>
<dbReference type="EMBL" id="DWWS01000069">
    <property type="protein sequence ID" value="HJC25637.1"/>
    <property type="molecule type" value="Genomic_DNA"/>
</dbReference>
<sequence>MEAYIPKIIHYSWFGGKEKSKFIRRCIGTWKKYLPDYDIIEWNETNFDLDSHRFAKEAYEAGKYAFVSDYVRVYVIYHYGGIYFDTDIEVKKDFTDKLLGAKFVIAFELPHSLMTGFFAAQKENAAVKEILDYYDGIGFYSEDGSMKLTPNPVIFARETAKFGLEFNGQYQEIGDGMRIYPNEVFGGYNVYDMIYTITDRTVLVHHYTASWRTVREEIPVKLKKLLLKIFGVEFFRFMRRVKHRLLGDKKNVSK</sequence>
<evidence type="ECO:0000313" key="3">
    <source>
        <dbReference type="Proteomes" id="UP000823891"/>
    </source>
</evidence>
<dbReference type="InterPro" id="IPR007577">
    <property type="entry name" value="GlycoTrfase_DXD_sugar-bd_CS"/>
</dbReference>
<comment type="caution">
    <text evidence="2">The sequence shown here is derived from an EMBL/GenBank/DDBJ whole genome shotgun (WGS) entry which is preliminary data.</text>
</comment>
<dbReference type="InterPro" id="IPR051706">
    <property type="entry name" value="Glycosyltransferase_domain"/>
</dbReference>
<evidence type="ECO:0000313" key="2">
    <source>
        <dbReference type="EMBL" id="HJC25637.1"/>
    </source>
</evidence>
<dbReference type="AlphaFoldDB" id="A0A9D2SSK4"/>